<dbReference type="PROSITE" id="PS01123">
    <property type="entry name" value="TNASE_1"/>
    <property type="match status" value="1"/>
</dbReference>
<evidence type="ECO:0000313" key="4">
    <source>
        <dbReference type="EMBL" id="ELZ28428.1"/>
    </source>
</evidence>
<dbReference type="SMART" id="SM00318">
    <property type="entry name" value="SNc"/>
    <property type="match status" value="1"/>
</dbReference>
<feature type="region of interest" description="Disordered" evidence="1">
    <location>
        <begin position="422"/>
        <end position="450"/>
    </location>
</feature>
<evidence type="ECO:0000259" key="3">
    <source>
        <dbReference type="PROSITE" id="PS51841"/>
    </source>
</evidence>
<name>M0D0M5_HALPD</name>
<dbReference type="GO" id="GO:0003676">
    <property type="term" value="F:nucleic acid binding"/>
    <property type="evidence" value="ECO:0007669"/>
    <property type="project" value="InterPro"/>
</dbReference>
<dbReference type="EMBL" id="AOIV01000037">
    <property type="protein sequence ID" value="ELZ28428.1"/>
    <property type="molecule type" value="Genomic_DNA"/>
</dbReference>
<sequence length="534" mass="57322">MGETATVIDVVDGDTVDVRLDDGSEERVRILGIDTPETTDNGGAERRAEWEGIENLSYLGRWGDRASEFAKRELTDASVELEADANEPDRGSFGRLLRYVRYSRTGSEEGEGDGENDAGDAPTVYNRVAVEEGYARVYDSGFARHDDYLERERSAREGRTRVWKRSDPAQSPEIRDREVERLFVPKAASVRTASGAVPDDRVPVLASPSATQSGGEVSYEDRIPLVAVDEAAGVAMVGGPLLDERYEEAEGFSADTSRFGNYPFATNLVGSLSEASERPERVVVDGGHGQFNAEYALSCEDMAYYLRYLEGQDAALTQQNEIGEGIDGDALIVCAPATAYTDPELSAIRSFADGGGAVLLLGHGAEGMPAEAREHLNRVAEALGSDLRLSDDEIADEESNLNDDETLPRTSNFDDSFDLFGPVTPDATPASPLTVSNVDASGGDSGTGESVSFANASDAPVDLSGWTVADEAGATYEFPEGTVVPAGATVRLLTGEGDDGMTLHWGRERNVWNDDGDTVSVYDEAGDLVVERSY</sequence>
<dbReference type="eggNOG" id="arCOG03192">
    <property type="taxonomic scope" value="Archaea"/>
</dbReference>
<comment type="caution">
    <text evidence="4">The sequence shown here is derived from an EMBL/GenBank/DDBJ whole genome shotgun (WGS) entry which is preliminary data.</text>
</comment>
<dbReference type="InParanoid" id="M0D0M5"/>
<dbReference type="AlphaFoldDB" id="M0D0M5"/>
<dbReference type="PROSITE" id="PS50830">
    <property type="entry name" value="TNASE_3"/>
    <property type="match status" value="1"/>
</dbReference>
<dbReference type="InterPro" id="IPR035437">
    <property type="entry name" value="SNase_OB-fold_sf"/>
</dbReference>
<dbReference type="Gene3D" id="2.60.40.1260">
    <property type="entry name" value="Lamin Tail domain"/>
    <property type="match status" value="1"/>
</dbReference>
<proteinExistence type="predicted"/>
<dbReference type="eggNOG" id="arCOG08231">
    <property type="taxonomic scope" value="Archaea"/>
</dbReference>
<accession>M0D0M5</accession>
<dbReference type="PATRIC" id="fig|1227487.5.peg.2960"/>
<evidence type="ECO:0000313" key="5">
    <source>
        <dbReference type="Proteomes" id="UP000011513"/>
    </source>
</evidence>
<dbReference type="Proteomes" id="UP000011513">
    <property type="component" value="Unassembled WGS sequence"/>
</dbReference>
<dbReference type="InterPro" id="IPR036415">
    <property type="entry name" value="Lamin_tail_dom_sf"/>
</dbReference>
<organism evidence="4 5">
    <name type="scientific">Halogeometricum pallidum JCM 14848</name>
    <dbReference type="NCBI Taxonomy" id="1227487"/>
    <lineage>
        <taxon>Archaea</taxon>
        <taxon>Methanobacteriati</taxon>
        <taxon>Methanobacteriota</taxon>
        <taxon>Stenosarchaea group</taxon>
        <taxon>Halobacteria</taxon>
        <taxon>Halobacteriales</taxon>
        <taxon>Haloferacaceae</taxon>
        <taxon>Halogeometricum</taxon>
    </lineage>
</organism>
<evidence type="ECO:0000256" key="1">
    <source>
        <dbReference type="SAM" id="MobiDB-lite"/>
    </source>
</evidence>
<gene>
    <name evidence="4" type="ORF">C474_15009</name>
</gene>
<dbReference type="OrthoDB" id="3327at2157"/>
<dbReference type="InterPro" id="IPR016071">
    <property type="entry name" value="Staphylococal_nuclease_OB-fold"/>
</dbReference>
<protein>
    <submittedName>
        <fullName evidence="4">Nuclease-like protein</fullName>
    </submittedName>
</protein>
<dbReference type="Pfam" id="PF00565">
    <property type="entry name" value="SNase"/>
    <property type="match status" value="1"/>
</dbReference>
<dbReference type="Pfam" id="PF00932">
    <property type="entry name" value="LTD"/>
    <property type="match status" value="1"/>
</dbReference>
<evidence type="ECO:0000259" key="2">
    <source>
        <dbReference type="PROSITE" id="PS50830"/>
    </source>
</evidence>
<reference evidence="4 5" key="1">
    <citation type="journal article" date="2014" name="PLoS Genet.">
        <title>Phylogenetically driven sequencing of extremely halophilic archaea reveals strategies for static and dynamic osmo-response.</title>
        <authorList>
            <person name="Becker E.A."/>
            <person name="Seitzer P.M."/>
            <person name="Tritt A."/>
            <person name="Larsen D."/>
            <person name="Krusor M."/>
            <person name="Yao A.I."/>
            <person name="Wu D."/>
            <person name="Madern D."/>
            <person name="Eisen J.A."/>
            <person name="Darling A.E."/>
            <person name="Facciotti M.T."/>
        </authorList>
    </citation>
    <scope>NUCLEOTIDE SEQUENCE [LARGE SCALE GENOMIC DNA]</scope>
    <source>
        <strain evidence="4 5">JCM 14848</strain>
    </source>
</reference>
<dbReference type="RefSeq" id="WP_008388196.1">
    <property type="nucleotide sequence ID" value="NZ_AOIV01000037.1"/>
</dbReference>
<dbReference type="InterPro" id="IPR002071">
    <property type="entry name" value="Thermonucl_AS"/>
</dbReference>
<keyword evidence="5" id="KW-1185">Reference proteome</keyword>
<dbReference type="SUPFAM" id="SSF74853">
    <property type="entry name" value="Lamin A/C globular tail domain"/>
    <property type="match status" value="1"/>
</dbReference>
<dbReference type="SUPFAM" id="SSF50199">
    <property type="entry name" value="Staphylococcal nuclease"/>
    <property type="match status" value="1"/>
</dbReference>
<dbReference type="GO" id="GO:0004518">
    <property type="term" value="F:nuclease activity"/>
    <property type="evidence" value="ECO:0007669"/>
    <property type="project" value="InterPro"/>
</dbReference>
<dbReference type="InterPro" id="IPR001322">
    <property type="entry name" value="Lamin_tail_dom"/>
</dbReference>
<feature type="domain" description="LTD" evidence="3">
    <location>
        <begin position="421"/>
        <end position="534"/>
    </location>
</feature>
<dbReference type="Gene3D" id="2.40.50.90">
    <property type="match status" value="1"/>
</dbReference>
<dbReference type="PROSITE" id="PS51841">
    <property type="entry name" value="LTD"/>
    <property type="match status" value="1"/>
</dbReference>
<feature type="domain" description="TNase-like" evidence="2">
    <location>
        <begin position="1"/>
        <end position="165"/>
    </location>
</feature>